<feature type="domain" description="Arrestin C-terminal-like" evidence="1">
    <location>
        <begin position="190"/>
        <end position="322"/>
    </location>
</feature>
<proteinExistence type="predicted"/>
<sequence>MAASAAHVKKSKALVLSIPTADQGPRGVPLVISTVDAPGSISGTVNFDCNYDCKGDDIIIHYTARAVTQWREVFIFVSESYRGTLLHDEQIVHMELRHPREGIVQAGQYSCSFHFPIDASTMPSSYYSIYDSMVYGVRVTLVRRSPSMNVSRYKAICVVNSILPRPQMPFANTPMAMTRFKGTLNKVVPYVCVIPSNILYLGQPTPVSIKFMPAEFPVRVVSAVIKLKQYTTLSLTDVGAKKSYKSTVLATRLKNEWPVAEAHKSWQRTVVVHVPGASKSTPSFDSAMVTKTHILKLIMVVRMGENGTRQKMRVEMPVTITGPRPPGEPYPSFDLNRYLTLENRI</sequence>
<dbReference type="EMBL" id="JAIFTL010000171">
    <property type="protein sequence ID" value="KAG9322003.1"/>
    <property type="molecule type" value="Genomic_DNA"/>
</dbReference>
<dbReference type="InterPro" id="IPR011022">
    <property type="entry name" value="Arrestin_C-like"/>
</dbReference>
<dbReference type="Pfam" id="PF02752">
    <property type="entry name" value="Arrestin_C"/>
    <property type="match status" value="1"/>
</dbReference>
<accession>A0A9P7ZZS7</accession>
<organism evidence="2 3">
    <name type="scientific">Mortierella alpina</name>
    <name type="common">Oleaginous fungus</name>
    <name type="synonym">Mortierella renispora</name>
    <dbReference type="NCBI Taxonomy" id="64518"/>
    <lineage>
        <taxon>Eukaryota</taxon>
        <taxon>Fungi</taxon>
        <taxon>Fungi incertae sedis</taxon>
        <taxon>Mucoromycota</taxon>
        <taxon>Mortierellomycotina</taxon>
        <taxon>Mortierellomycetes</taxon>
        <taxon>Mortierellales</taxon>
        <taxon>Mortierellaceae</taxon>
        <taxon>Mortierella</taxon>
    </lineage>
</organism>
<reference evidence="2" key="1">
    <citation type="submission" date="2021-07" db="EMBL/GenBank/DDBJ databases">
        <title>Draft genome of Mortierella alpina, strain LL118, isolated from an aspen leaf litter sample.</title>
        <authorList>
            <person name="Yang S."/>
            <person name="Vinatzer B.A."/>
        </authorList>
    </citation>
    <scope>NUCLEOTIDE SEQUENCE</scope>
    <source>
        <strain evidence="2">LL118</strain>
    </source>
</reference>
<comment type="caution">
    <text evidence="2">The sequence shown here is derived from an EMBL/GenBank/DDBJ whole genome shotgun (WGS) entry which is preliminary data.</text>
</comment>
<dbReference type="Gene3D" id="2.60.40.640">
    <property type="match status" value="1"/>
</dbReference>
<dbReference type="AlphaFoldDB" id="A0A9P7ZZS7"/>
<evidence type="ECO:0000313" key="3">
    <source>
        <dbReference type="Proteomes" id="UP000717515"/>
    </source>
</evidence>
<evidence type="ECO:0000313" key="2">
    <source>
        <dbReference type="EMBL" id="KAG9322003.1"/>
    </source>
</evidence>
<gene>
    <name evidence="2" type="ORF">KVV02_008166</name>
</gene>
<dbReference type="Proteomes" id="UP000717515">
    <property type="component" value="Unassembled WGS sequence"/>
</dbReference>
<protein>
    <recommendedName>
        <fullName evidence="1">Arrestin C-terminal-like domain-containing protein</fullName>
    </recommendedName>
</protein>
<evidence type="ECO:0000259" key="1">
    <source>
        <dbReference type="Pfam" id="PF02752"/>
    </source>
</evidence>
<name>A0A9P7ZZS7_MORAP</name>
<dbReference type="InterPro" id="IPR014752">
    <property type="entry name" value="Arrestin-like_C"/>
</dbReference>